<gene>
    <name evidence="1" type="ORF">SAMD00020551_0143</name>
</gene>
<dbReference type="InterPro" id="IPR007253">
    <property type="entry name" value="Cell_wall-bd_2"/>
</dbReference>
<name>A0A0A8WYJ1_MESS1</name>
<accession>A0A0A8WYJ1</accession>
<sequence>MSLGLATSLAFGLYDPGVTGVAKEEAIKKTVKLVSSLSYRHRANSPGGWGSHWQSAHWANFSGFAGWLLWDKLSAAEREYVRKMVEYEANRLILYKAPYWKDPAGNTVYKGDTKAEENAWNSQILQLATAMMPNHENWKLWMSKNLELMISSAAMPSDLKNETVVNGKPIKNWISGTNINQDGTVINHGFIHPDYMEFIAFNNTSALHYTLAGMPTPEAAFFNSDIVYKSLVDVPFDSQDYLPPGGTIYRKDSSDIYYPEGNDWGNDRRMQFATLDIFANEFGFDGLASSKGDYWEPLHAQKVLDMQNRHHDGRTYAAHEEDTYRGREEWVAHHAAWAWIAKWVGHSGEFHQTNASFGPTYTRVAGAGRYETAAEISSTGWEHADTVLIARGDNFPDALSGTPLAYQLNAPLLLSEKDFLPSATISEILRLNAEKAVILGGDSAIDKAVQEKLISLGLKVERIAGGNRFETAAKISRLIDNPSGKAFVVNGHDFPDALAAGAIAAQKGYPVLLVEKERIPFHTAQVLDKSTGAYVVGGKAVIDERILSGIPESERIAGANRYETAAKLFNTFNLSSKEAMVANGTSFPDALSGAVLAAKQNNNLLLVEDTRVPSEVAAVLKENGLQHFNVLGGQRVIDRQVVRLLME</sequence>
<dbReference type="Gene3D" id="3.40.50.12090">
    <property type="match status" value="2"/>
</dbReference>
<evidence type="ECO:0000313" key="2">
    <source>
        <dbReference type="Proteomes" id="UP000031014"/>
    </source>
</evidence>
<evidence type="ECO:0000313" key="1">
    <source>
        <dbReference type="EMBL" id="GAM12024.1"/>
    </source>
</evidence>
<proteinExistence type="predicted"/>
<dbReference type="AlphaFoldDB" id="A0A0A8WYJ1"/>
<dbReference type="Pfam" id="PF04122">
    <property type="entry name" value="CW_binding_2"/>
    <property type="match status" value="3"/>
</dbReference>
<dbReference type="STRING" id="1321606.SAMD00020551_0143"/>
<dbReference type="PANTHER" id="PTHR30032:SF8">
    <property type="entry name" value="GERMINATION-SPECIFIC N-ACETYLMURAMOYL-L-ALANINE AMIDASE"/>
    <property type="match status" value="1"/>
</dbReference>
<reference evidence="1 2" key="1">
    <citation type="submission" date="2013-06" db="EMBL/GenBank/DDBJ databases">
        <title>Whole genome shotgun sequence of Bacillus selenatarsenatis SF-1.</title>
        <authorList>
            <person name="Kuroda M."/>
            <person name="Sei K."/>
            <person name="Yamashita M."/>
            <person name="Ike M."/>
        </authorList>
    </citation>
    <scope>NUCLEOTIDE SEQUENCE [LARGE SCALE GENOMIC DNA]</scope>
    <source>
        <strain evidence="1 2">SF-1</strain>
    </source>
</reference>
<dbReference type="Proteomes" id="UP000031014">
    <property type="component" value="Unassembled WGS sequence"/>
</dbReference>
<dbReference type="PANTHER" id="PTHR30032">
    <property type="entry name" value="N-ACETYLMURAMOYL-L-ALANINE AMIDASE-RELATED"/>
    <property type="match status" value="1"/>
</dbReference>
<organism evidence="1 2">
    <name type="scientific">Mesobacillus selenatarsenatis (strain DSM 18680 / JCM 14380 / FERM P-15431 / SF-1)</name>
    <dbReference type="NCBI Taxonomy" id="1321606"/>
    <lineage>
        <taxon>Bacteria</taxon>
        <taxon>Bacillati</taxon>
        <taxon>Bacillota</taxon>
        <taxon>Bacilli</taxon>
        <taxon>Bacillales</taxon>
        <taxon>Bacillaceae</taxon>
        <taxon>Mesobacillus</taxon>
    </lineage>
</organism>
<comment type="caution">
    <text evidence="1">The sequence shown here is derived from an EMBL/GenBank/DDBJ whole genome shotgun (WGS) entry which is preliminary data.</text>
</comment>
<protein>
    <submittedName>
        <fullName evidence="1">Putative cell wall-binding domain</fullName>
    </submittedName>
</protein>
<dbReference type="InterPro" id="IPR051922">
    <property type="entry name" value="Bact_Sporulation_Assoc"/>
</dbReference>
<keyword evidence="2" id="KW-1185">Reference proteome</keyword>
<dbReference type="EMBL" id="BASE01000004">
    <property type="protein sequence ID" value="GAM12024.1"/>
    <property type="molecule type" value="Genomic_DNA"/>
</dbReference>